<protein>
    <submittedName>
        <fullName evidence="1">Uncharacterized protein</fullName>
    </submittedName>
</protein>
<dbReference type="AlphaFoldDB" id="A0A9Q0JHB9"/>
<dbReference type="SUPFAM" id="SSF82649">
    <property type="entry name" value="SufE/NifU"/>
    <property type="match status" value="1"/>
</dbReference>
<sequence length="270" mass="29506">MRLEIKIEAIVFLGRIIGVVGHAEGLFLNPASSDLRVMDCTAWVWLDAILDQQGKMRFWADSDSEVTRREGRVEVVESKEEEGKIERRREEEDKKERVGVLAIDGEGLTMGFKNCYGGGGGGGGGSGGCDGCGFFKEREEGDEGWVTEASYGALRWGKVEQKRLVGIWIFPVCMSPRLAHGLVPNALNGLLFDLSPFDVDLKMRALLLHMTQQGAIIAIVPKVLLDGNPACLISRSLIALSKLLTFVSPKDFAIVNEILISMVTGLISLP</sequence>
<gene>
    <name evidence="1" type="ORF">Tsubulata_023672</name>
</gene>
<evidence type="ECO:0000313" key="1">
    <source>
        <dbReference type="EMBL" id="KAJ4840720.1"/>
    </source>
</evidence>
<dbReference type="Gene3D" id="3.90.1010.10">
    <property type="match status" value="1"/>
</dbReference>
<proteinExistence type="predicted"/>
<accession>A0A9Q0JHB9</accession>
<reference evidence="1" key="2">
    <citation type="journal article" date="2023" name="Plants (Basel)">
        <title>Annotation of the Turnera subulata (Passifloraceae) Draft Genome Reveals the S-Locus Evolved after the Divergence of Turneroideae from Passifloroideae in a Stepwise Manner.</title>
        <authorList>
            <person name="Henning P.M."/>
            <person name="Roalson E.H."/>
            <person name="Mir W."/>
            <person name="McCubbin A.G."/>
            <person name="Shore J.S."/>
        </authorList>
    </citation>
    <scope>NUCLEOTIDE SEQUENCE</scope>
    <source>
        <strain evidence="1">F60SS</strain>
    </source>
</reference>
<name>A0A9Q0JHB9_9ROSI</name>
<dbReference type="EMBL" id="JAKUCV010002980">
    <property type="protein sequence ID" value="KAJ4840720.1"/>
    <property type="molecule type" value="Genomic_DNA"/>
</dbReference>
<comment type="caution">
    <text evidence="1">The sequence shown here is derived from an EMBL/GenBank/DDBJ whole genome shotgun (WGS) entry which is preliminary data.</text>
</comment>
<reference evidence="1" key="1">
    <citation type="submission" date="2022-02" db="EMBL/GenBank/DDBJ databases">
        <authorList>
            <person name="Henning P.M."/>
            <person name="McCubbin A.G."/>
            <person name="Shore J.S."/>
        </authorList>
    </citation>
    <scope>NUCLEOTIDE SEQUENCE</scope>
    <source>
        <strain evidence="1">F60SS</strain>
        <tissue evidence="1">Leaves</tissue>
    </source>
</reference>
<organism evidence="1 2">
    <name type="scientific">Turnera subulata</name>
    <dbReference type="NCBI Taxonomy" id="218843"/>
    <lineage>
        <taxon>Eukaryota</taxon>
        <taxon>Viridiplantae</taxon>
        <taxon>Streptophyta</taxon>
        <taxon>Embryophyta</taxon>
        <taxon>Tracheophyta</taxon>
        <taxon>Spermatophyta</taxon>
        <taxon>Magnoliopsida</taxon>
        <taxon>eudicotyledons</taxon>
        <taxon>Gunneridae</taxon>
        <taxon>Pentapetalae</taxon>
        <taxon>rosids</taxon>
        <taxon>fabids</taxon>
        <taxon>Malpighiales</taxon>
        <taxon>Passifloraceae</taxon>
        <taxon>Turnera</taxon>
    </lineage>
</organism>
<keyword evidence="2" id="KW-1185">Reference proteome</keyword>
<dbReference type="Proteomes" id="UP001141552">
    <property type="component" value="Unassembled WGS sequence"/>
</dbReference>
<evidence type="ECO:0000313" key="2">
    <source>
        <dbReference type="Proteomes" id="UP001141552"/>
    </source>
</evidence>